<dbReference type="AlphaFoldDB" id="H5USQ9"/>
<evidence type="ECO:0000256" key="5">
    <source>
        <dbReference type="SAM" id="Phobius"/>
    </source>
</evidence>
<proteinExistence type="predicted"/>
<feature type="transmembrane region" description="Helical" evidence="5">
    <location>
        <begin position="157"/>
        <end position="176"/>
    </location>
</feature>
<feature type="transmembrane region" description="Helical" evidence="5">
    <location>
        <begin position="239"/>
        <end position="266"/>
    </location>
</feature>
<sequence>MSTSTSPAGEADARAAGRARRSALLGAMFLMATSAIGPGFITQTTTFTAKLGAAFAFAIVVSILVDIAVQMNVWRVVGVSGMRAHELANSVLPGAGWVLTVLVVAGGLVFNIGNVAGTGLGLDALLGLDPRRGGVISALVAIAIFLSRAAGAALDRVVVVLGLVMIALTAFVASTSNPPVREALRNVVAPSNTGPAMLTAITTLVGGTVGGYITYAGAHRLLDSGTTGPENVRQISRSSVTGIVITGLMRALLFFAILGVTTAGVALDPANPAASAFQHAAGDIGLRVFGVILWAAAITSVIGASYTSVSFLTTQATAPRTRNLLTVAFIVVCTAAYVTLGQAPVTLLVFAGLFNGIILPLGFTLVLVAIFFRRDLFGGAYRHPVWLTVAGILAWLLTLWLGYVAVSDFWVKLAA</sequence>
<evidence type="ECO:0008006" key="8">
    <source>
        <dbReference type="Google" id="ProtNLM"/>
    </source>
</evidence>
<feature type="transmembrane region" description="Helical" evidence="5">
    <location>
        <begin position="347"/>
        <end position="372"/>
    </location>
</feature>
<dbReference type="GO" id="GO:0005384">
    <property type="term" value="F:manganese ion transmembrane transporter activity"/>
    <property type="evidence" value="ECO:0007669"/>
    <property type="project" value="TreeGrafter"/>
</dbReference>
<feature type="transmembrane region" description="Helical" evidence="5">
    <location>
        <begin position="196"/>
        <end position="218"/>
    </location>
</feature>
<dbReference type="EMBL" id="BAFE01000058">
    <property type="protein sequence ID" value="GAB48767.1"/>
    <property type="molecule type" value="Genomic_DNA"/>
</dbReference>
<dbReference type="OrthoDB" id="141480at2"/>
<name>H5USQ9_9MICO</name>
<keyword evidence="4 5" id="KW-0472">Membrane</keyword>
<comment type="caution">
    <text evidence="6">The sequence shown here is derived from an EMBL/GenBank/DDBJ whole genome shotgun (WGS) entry which is preliminary data.</text>
</comment>
<evidence type="ECO:0000256" key="2">
    <source>
        <dbReference type="ARBA" id="ARBA00022692"/>
    </source>
</evidence>
<keyword evidence="2 5" id="KW-0812">Transmembrane</keyword>
<keyword evidence="3 5" id="KW-1133">Transmembrane helix</keyword>
<dbReference type="GO" id="GO:0015086">
    <property type="term" value="F:cadmium ion transmembrane transporter activity"/>
    <property type="evidence" value="ECO:0007669"/>
    <property type="project" value="TreeGrafter"/>
</dbReference>
<evidence type="ECO:0000256" key="1">
    <source>
        <dbReference type="ARBA" id="ARBA00004141"/>
    </source>
</evidence>
<evidence type="ECO:0000256" key="4">
    <source>
        <dbReference type="ARBA" id="ARBA00023136"/>
    </source>
</evidence>
<feature type="transmembrane region" description="Helical" evidence="5">
    <location>
        <begin position="324"/>
        <end position="341"/>
    </location>
</feature>
<protein>
    <recommendedName>
        <fullName evidence="8">Nramp family transporter</fullName>
    </recommendedName>
</protein>
<feature type="transmembrane region" description="Helical" evidence="5">
    <location>
        <begin position="47"/>
        <end position="69"/>
    </location>
</feature>
<evidence type="ECO:0000256" key="3">
    <source>
        <dbReference type="ARBA" id="ARBA00022989"/>
    </source>
</evidence>
<dbReference type="RefSeq" id="WP_009482665.1">
    <property type="nucleotide sequence ID" value="NZ_BAFE01000058.1"/>
</dbReference>
<feature type="transmembrane region" description="Helical" evidence="5">
    <location>
        <begin position="384"/>
        <end position="406"/>
    </location>
</feature>
<accession>H5USQ9</accession>
<dbReference type="Proteomes" id="UP000004367">
    <property type="component" value="Unassembled WGS sequence"/>
</dbReference>
<feature type="transmembrane region" description="Helical" evidence="5">
    <location>
        <begin position="133"/>
        <end position="150"/>
    </location>
</feature>
<feature type="transmembrane region" description="Helical" evidence="5">
    <location>
        <begin position="23"/>
        <end position="41"/>
    </location>
</feature>
<dbReference type="InterPro" id="IPR001046">
    <property type="entry name" value="NRAMP_fam"/>
</dbReference>
<reference evidence="6 7" key="1">
    <citation type="submission" date="2012-02" db="EMBL/GenBank/DDBJ databases">
        <title>Whole genome shotgun sequence of Mobilicoccus pelagius NBRC 104925.</title>
        <authorList>
            <person name="Yoshida Y."/>
            <person name="Hosoyama A."/>
            <person name="Tsuchikane K."/>
            <person name="Katsumata H."/>
            <person name="Yamazaki S."/>
            <person name="Fujita N."/>
        </authorList>
    </citation>
    <scope>NUCLEOTIDE SEQUENCE [LARGE SCALE GENOMIC DNA]</scope>
    <source>
        <strain evidence="6 7">NBRC 104925</strain>
    </source>
</reference>
<feature type="transmembrane region" description="Helical" evidence="5">
    <location>
        <begin position="90"/>
        <end position="113"/>
    </location>
</feature>
<evidence type="ECO:0000313" key="6">
    <source>
        <dbReference type="EMBL" id="GAB48767.1"/>
    </source>
</evidence>
<gene>
    <name evidence="6" type="ORF">MOPEL_080_00460</name>
</gene>
<dbReference type="PANTHER" id="PTHR11706:SF2">
    <property type="entry name" value="TRANSPORTER PROTEIN"/>
    <property type="match status" value="1"/>
</dbReference>
<keyword evidence="7" id="KW-1185">Reference proteome</keyword>
<dbReference type="eggNOG" id="COG1914">
    <property type="taxonomic scope" value="Bacteria"/>
</dbReference>
<dbReference type="STRING" id="1089455.MOPEL_080_00460"/>
<evidence type="ECO:0000313" key="7">
    <source>
        <dbReference type="Proteomes" id="UP000004367"/>
    </source>
</evidence>
<dbReference type="GO" id="GO:0034755">
    <property type="term" value="P:iron ion transmembrane transport"/>
    <property type="evidence" value="ECO:0007669"/>
    <property type="project" value="TreeGrafter"/>
</dbReference>
<dbReference type="GO" id="GO:0005886">
    <property type="term" value="C:plasma membrane"/>
    <property type="evidence" value="ECO:0007669"/>
    <property type="project" value="TreeGrafter"/>
</dbReference>
<dbReference type="Pfam" id="PF01566">
    <property type="entry name" value="Nramp"/>
    <property type="match status" value="1"/>
</dbReference>
<comment type="subcellular location">
    <subcellularLocation>
        <location evidence="1">Membrane</location>
        <topology evidence="1">Multi-pass membrane protein</topology>
    </subcellularLocation>
</comment>
<dbReference type="PANTHER" id="PTHR11706">
    <property type="entry name" value="SOLUTE CARRIER PROTEIN FAMILY 11 MEMBER"/>
    <property type="match status" value="1"/>
</dbReference>
<organism evidence="6 7">
    <name type="scientific">Mobilicoccus pelagius NBRC 104925</name>
    <dbReference type="NCBI Taxonomy" id="1089455"/>
    <lineage>
        <taxon>Bacteria</taxon>
        <taxon>Bacillati</taxon>
        <taxon>Actinomycetota</taxon>
        <taxon>Actinomycetes</taxon>
        <taxon>Micrococcales</taxon>
        <taxon>Dermatophilaceae</taxon>
        <taxon>Mobilicoccus</taxon>
    </lineage>
</organism>
<feature type="transmembrane region" description="Helical" evidence="5">
    <location>
        <begin position="286"/>
        <end position="312"/>
    </location>
</feature>